<feature type="chain" id="PRO_5003474084" evidence="9">
    <location>
        <begin position="17"/>
        <end position="92"/>
    </location>
</feature>
<evidence type="ECO:0000256" key="9">
    <source>
        <dbReference type="SAM" id="SignalP"/>
    </source>
</evidence>
<dbReference type="AlphaFoldDB" id="G5B4S6"/>
<dbReference type="eggNOG" id="KOG4691">
    <property type="taxonomic scope" value="Eukaryota"/>
</dbReference>
<dbReference type="PANTHER" id="PTHR10522:SF6">
    <property type="entry name" value="PROGONADOLIBERIN-2"/>
    <property type="match status" value="1"/>
</dbReference>
<feature type="non-terminal residue" evidence="10">
    <location>
        <position position="92"/>
    </location>
</feature>
<reference evidence="10 11" key="1">
    <citation type="journal article" date="2011" name="Nature">
        <title>Genome sequencing reveals insights into physiology and longevity of the naked mole rat.</title>
        <authorList>
            <person name="Kim E.B."/>
            <person name="Fang X."/>
            <person name="Fushan A.A."/>
            <person name="Huang Z."/>
            <person name="Lobanov A.V."/>
            <person name="Han L."/>
            <person name="Marino S.M."/>
            <person name="Sun X."/>
            <person name="Turanov A.A."/>
            <person name="Yang P."/>
            <person name="Yim S.H."/>
            <person name="Zhao X."/>
            <person name="Kasaikina M.V."/>
            <person name="Stoletzki N."/>
            <person name="Peng C."/>
            <person name="Polak P."/>
            <person name="Xiong Z."/>
            <person name="Kiezun A."/>
            <person name="Zhu Y."/>
            <person name="Chen Y."/>
            <person name="Kryukov G.V."/>
            <person name="Zhang Q."/>
            <person name="Peshkin L."/>
            <person name="Yang L."/>
            <person name="Bronson R.T."/>
            <person name="Buffenstein R."/>
            <person name="Wang B."/>
            <person name="Han C."/>
            <person name="Li Q."/>
            <person name="Chen L."/>
            <person name="Zhao W."/>
            <person name="Sunyaev S.R."/>
            <person name="Park T.J."/>
            <person name="Zhang G."/>
            <person name="Wang J."/>
            <person name="Gladyshev V.N."/>
        </authorList>
    </citation>
    <scope>NUCLEOTIDE SEQUENCE [LARGE SCALE GENOMIC DNA]</scope>
</reference>
<dbReference type="GO" id="GO:0005183">
    <property type="term" value="F:gonadotropin hormone-releasing hormone activity"/>
    <property type="evidence" value="ECO:0007669"/>
    <property type="project" value="TreeGrafter"/>
</dbReference>
<comment type="subcellular location">
    <subcellularLocation>
        <location evidence="2">Secreted</location>
    </subcellularLocation>
</comment>
<protein>
    <submittedName>
        <fullName evidence="10">Progonadoliberin-2</fullName>
    </submittedName>
</protein>
<organism evidence="10 11">
    <name type="scientific">Heterocephalus glaber</name>
    <name type="common">Naked mole rat</name>
    <dbReference type="NCBI Taxonomy" id="10181"/>
    <lineage>
        <taxon>Eukaryota</taxon>
        <taxon>Metazoa</taxon>
        <taxon>Chordata</taxon>
        <taxon>Craniata</taxon>
        <taxon>Vertebrata</taxon>
        <taxon>Euteleostomi</taxon>
        <taxon>Mammalia</taxon>
        <taxon>Eutheria</taxon>
        <taxon>Euarchontoglires</taxon>
        <taxon>Glires</taxon>
        <taxon>Rodentia</taxon>
        <taxon>Hystricomorpha</taxon>
        <taxon>Bathyergidae</taxon>
        <taxon>Heterocephalus</taxon>
    </lineage>
</organism>
<proteinExistence type="inferred from homology"/>
<dbReference type="Proteomes" id="UP000006813">
    <property type="component" value="Unassembled WGS sequence"/>
</dbReference>
<evidence type="ECO:0000256" key="4">
    <source>
        <dbReference type="ARBA" id="ARBA00022525"/>
    </source>
</evidence>
<dbReference type="GO" id="GO:0031530">
    <property type="term" value="F:gonadotropin-releasing hormone receptor binding"/>
    <property type="evidence" value="ECO:0007669"/>
    <property type="project" value="TreeGrafter"/>
</dbReference>
<evidence type="ECO:0000313" key="10">
    <source>
        <dbReference type="EMBL" id="EHB04287.1"/>
    </source>
</evidence>
<dbReference type="GO" id="GO:0005615">
    <property type="term" value="C:extracellular space"/>
    <property type="evidence" value="ECO:0007669"/>
    <property type="project" value="TreeGrafter"/>
</dbReference>
<sequence length="92" mass="10325">LLLLLLLTTYPGPLRAQYWSHGWYPGGKRAYSSSQDSQNVPRLSGRILGTAAGSLAQAAHRLPSKDLAPSEDTVPWEGRSMFRWTLHRKQHL</sequence>
<dbReference type="PANTHER" id="PTHR10522">
    <property type="entry name" value="GONADOLIBERIN"/>
    <property type="match status" value="1"/>
</dbReference>
<comment type="similarity">
    <text evidence="3">Belongs to the GnRH family.</text>
</comment>
<evidence type="ECO:0000256" key="1">
    <source>
        <dbReference type="ARBA" id="ARBA00004093"/>
    </source>
</evidence>
<name>G5B4S6_HETGA</name>
<keyword evidence="8" id="KW-0027">Amidation</keyword>
<keyword evidence="4" id="KW-0964">Secreted</keyword>
<keyword evidence="5" id="KW-0165">Cleavage on pair of basic residues</keyword>
<dbReference type="STRING" id="10181.G5B4S6"/>
<evidence type="ECO:0000256" key="2">
    <source>
        <dbReference type="ARBA" id="ARBA00004613"/>
    </source>
</evidence>
<dbReference type="InterPro" id="IPR002012">
    <property type="entry name" value="GnRH"/>
</dbReference>
<accession>G5B4S6</accession>
<dbReference type="EMBL" id="JH168482">
    <property type="protein sequence ID" value="EHB04287.1"/>
    <property type="molecule type" value="Genomic_DNA"/>
</dbReference>
<dbReference type="InterPro" id="IPR019792">
    <property type="entry name" value="Gonadoliberin"/>
</dbReference>
<keyword evidence="7 9" id="KW-0732">Signal</keyword>
<evidence type="ECO:0000256" key="3">
    <source>
        <dbReference type="ARBA" id="ARBA00010968"/>
    </source>
</evidence>
<evidence type="ECO:0000256" key="5">
    <source>
        <dbReference type="ARBA" id="ARBA00022685"/>
    </source>
</evidence>
<evidence type="ECO:0000256" key="6">
    <source>
        <dbReference type="ARBA" id="ARBA00022702"/>
    </source>
</evidence>
<keyword evidence="6" id="KW-0372">Hormone</keyword>
<dbReference type="InParanoid" id="G5B4S6"/>
<comment type="function">
    <text evidence="1">Stimulates the secretion of gonadotropins; it stimulates the secretion of both luteinizing and follicle-stimulating hormones.</text>
</comment>
<dbReference type="PROSITE" id="PS00473">
    <property type="entry name" value="GNRH"/>
    <property type="match status" value="1"/>
</dbReference>
<gene>
    <name evidence="10" type="ORF">GW7_03193</name>
</gene>
<feature type="non-terminal residue" evidence="10">
    <location>
        <position position="1"/>
    </location>
</feature>
<evidence type="ECO:0000313" key="11">
    <source>
        <dbReference type="Proteomes" id="UP000006813"/>
    </source>
</evidence>
<evidence type="ECO:0000256" key="8">
    <source>
        <dbReference type="ARBA" id="ARBA00022815"/>
    </source>
</evidence>
<feature type="signal peptide" evidence="9">
    <location>
        <begin position="1"/>
        <end position="16"/>
    </location>
</feature>
<evidence type="ECO:0000256" key="7">
    <source>
        <dbReference type="ARBA" id="ARBA00022729"/>
    </source>
</evidence>